<reference evidence="2" key="1">
    <citation type="journal article" date="2012" name="Nat. Biotechnol.">
        <title>Reference genome sequence of the model plant Setaria.</title>
        <authorList>
            <person name="Bennetzen J.L."/>
            <person name="Schmutz J."/>
            <person name="Wang H."/>
            <person name="Percifield R."/>
            <person name="Hawkins J."/>
            <person name="Pontaroli A.C."/>
            <person name="Estep M."/>
            <person name="Feng L."/>
            <person name="Vaughn J.N."/>
            <person name="Grimwood J."/>
            <person name="Jenkins J."/>
            <person name="Barry K."/>
            <person name="Lindquist E."/>
            <person name="Hellsten U."/>
            <person name="Deshpande S."/>
            <person name="Wang X."/>
            <person name="Wu X."/>
            <person name="Mitros T."/>
            <person name="Triplett J."/>
            <person name="Yang X."/>
            <person name="Ye C.Y."/>
            <person name="Mauro-Herrera M."/>
            <person name="Wang L."/>
            <person name="Li P."/>
            <person name="Sharma M."/>
            <person name="Sharma R."/>
            <person name="Ronald P.C."/>
            <person name="Panaud O."/>
            <person name="Kellogg E.A."/>
            <person name="Brutnell T.P."/>
            <person name="Doust A.N."/>
            <person name="Tuskan G.A."/>
            <person name="Rokhsar D."/>
            <person name="Devos K.M."/>
        </authorList>
    </citation>
    <scope>NUCLEOTIDE SEQUENCE [LARGE SCALE GENOMIC DNA]</scope>
    <source>
        <strain evidence="2">cv. Yugu1</strain>
    </source>
</reference>
<dbReference type="AlphaFoldDB" id="K3ZYM6"/>
<protein>
    <submittedName>
        <fullName evidence="1">Uncharacterized protein</fullName>
    </submittedName>
</protein>
<dbReference type="InParanoid" id="K3ZYM6"/>
<dbReference type="Gramene" id="KQL24546">
    <property type="protein sequence ID" value="KQL24546"/>
    <property type="gene ID" value="SETIT_031708mg"/>
</dbReference>
<keyword evidence="2" id="KW-1185">Reference proteome</keyword>
<dbReference type="HOGENOM" id="CLU_2578401_0_0_1"/>
<sequence length="81" mass="9333">MGAFLRPYSTLLQVLYYENKRDGEVTAESDGKKILTETGIWCMMKVRCSSLITCSACCNVGEEWHRFYVNPVVRYLTVLML</sequence>
<evidence type="ECO:0000313" key="1">
    <source>
        <dbReference type="EnsemblPlants" id="KQL24546"/>
    </source>
</evidence>
<dbReference type="EnsemblPlants" id="KQL24546">
    <property type="protein sequence ID" value="KQL24546"/>
    <property type="gene ID" value="SETIT_031708mg"/>
</dbReference>
<evidence type="ECO:0000313" key="2">
    <source>
        <dbReference type="Proteomes" id="UP000004995"/>
    </source>
</evidence>
<dbReference type="EMBL" id="AGNK02001096">
    <property type="status" value="NOT_ANNOTATED_CDS"/>
    <property type="molecule type" value="Genomic_DNA"/>
</dbReference>
<accession>K3ZYM6</accession>
<dbReference type="Proteomes" id="UP000004995">
    <property type="component" value="Unassembled WGS sequence"/>
</dbReference>
<name>K3ZYM6_SETIT</name>
<reference evidence="1" key="2">
    <citation type="submission" date="2018-08" db="UniProtKB">
        <authorList>
            <consortium name="EnsemblPlants"/>
        </authorList>
    </citation>
    <scope>IDENTIFICATION</scope>
    <source>
        <strain evidence="1">Yugu1</strain>
    </source>
</reference>
<proteinExistence type="predicted"/>
<organism evidence="1 2">
    <name type="scientific">Setaria italica</name>
    <name type="common">Foxtail millet</name>
    <name type="synonym">Panicum italicum</name>
    <dbReference type="NCBI Taxonomy" id="4555"/>
    <lineage>
        <taxon>Eukaryota</taxon>
        <taxon>Viridiplantae</taxon>
        <taxon>Streptophyta</taxon>
        <taxon>Embryophyta</taxon>
        <taxon>Tracheophyta</taxon>
        <taxon>Spermatophyta</taxon>
        <taxon>Magnoliopsida</taxon>
        <taxon>Liliopsida</taxon>
        <taxon>Poales</taxon>
        <taxon>Poaceae</taxon>
        <taxon>PACMAD clade</taxon>
        <taxon>Panicoideae</taxon>
        <taxon>Panicodae</taxon>
        <taxon>Paniceae</taxon>
        <taxon>Cenchrinae</taxon>
        <taxon>Setaria</taxon>
    </lineage>
</organism>